<dbReference type="Proteomes" id="UP000596857">
    <property type="component" value="Unassembled WGS sequence"/>
</dbReference>
<evidence type="ECO:0000256" key="1">
    <source>
        <dbReference type="ARBA" id="ARBA00022691"/>
    </source>
</evidence>
<comment type="caution">
    <text evidence="4">The sequence shown here is derived from an EMBL/GenBank/DDBJ whole genome shotgun (WGS) entry which is preliminary data.</text>
</comment>
<dbReference type="CDD" id="cd09281">
    <property type="entry name" value="UPF0066"/>
    <property type="match status" value="1"/>
</dbReference>
<evidence type="ECO:0000256" key="2">
    <source>
        <dbReference type="ARBA" id="ARBA00033753"/>
    </source>
</evidence>
<dbReference type="InterPro" id="IPR036413">
    <property type="entry name" value="YaeB-like_sf"/>
</dbReference>
<protein>
    <submittedName>
        <fullName evidence="4">tRNA (N6-threonylcarbamoyladenosine(37)-N6)-methyltransferase TrmO</fullName>
    </submittedName>
</protein>
<keyword evidence="5" id="KW-1185">Reference proteome</keyword>
<reference evidence="4 5" key="1">
    <citation type="submission" date="2019-10" db="EMBL/GenBank/DDBJ databases">
        <title>Description of Paenibacillus terricola sp. nov.</title>
        <authorList>
            <person name="Carlier A."/>
            <person name="Qi S."/>
        </authorList>
    </citation>
    <scope>NUCLEOTIDE SEQUENCE [LARGE SCALE GENOMIC DNA]</scope>
    <source>
        <strain evidence="4 5">LMG 31459</strain>
    </source>
</reference>
<dbReference type="PROSITE" id="PS01318">
    <property type="entry name" value="TSAA_1"/>
    <property type="match status" value="1"/>
</dbReference>
<evidence type="ECO:0000313" key="5">
    <source>
        <dbReference type="Proteomes" id="UP000596857"/>
    </source>
</evidence>
<dbReference type="Pfam" id="PF01980">
    <property type="entry name" value="TrmO_N"/>
    <property type="match status" value="1"/>
</dbReference>
<feature type="domain" description="TsaA-like" evidence="3">
    <location>
        <begin position="9"/>
        <end position="133"/>
    </location>
</feature>
<dbReference type="InterPro" id="IPR023370">
    <property type="entry name" value="TrmO-like_N"/>
</dbReference>
<dbReference type="PANTHER" id="PTHR12818">
    <property type="entry name" value="TRNA (ADENINE(37)-N6)-METHYLTRANSFERASE"/>
    <property type="match status" value="1"/>
</dbReference>
<accession>A0ABX1YQF5</accession>
<dbReference type="InterPro" id="IPR023368">
    <property type="entry name" value="UPF0066_cons_site"/>
</dbReference>
<dbReference type="EMBL" id="WHOB01000082">
    <property type="protein sequence ID" value="NOU82524.1"/>
    <property type="molecule type" value="Genomic_DNA"/>
</dbReference>
<proteinExistence type="inferred from homology"/>
<dbReference type="InterPro" id="IPR036414">
    <property type="entry name" value="YaeB_N_sf"/>
</dbReference>
<evidence type="ECO:0000313" key="4">
    <source>
        <dbReference type="EMBL" id="NOU82524.1"/>
    </source>
</evidence>
<dbReference type="PROSITE" id="PS51668">
    <property type="entry name" value="TSAA_2"/>
    <property type="match status" value="1"/>
</dbReference>
<dbReference type="SUPFAM" id="SSF118196">
    <property type="entry name" value="YaeB-like"/>
    <property type="match status" value="1"/>
</dbReference>
<keyword evidence="1" id="KW-0949">S-adenosyl-L-methionine</keyword>
<dbReference type="RefSeq" id="WP_171719860.1">
    <property type="nucleotide sequence ID" value="NZ_WHOB01000082.1"/>
</dbReference>
<evidence type="ECO:0000259" key="3">
    <source>
        <dbReference type="PROSITE" id="PS51668"/>
    </source>
</evidence>
<dbReference type="PANTHER" id="PTHR12818:SF0">
    <property type="entry name" value="TRNA (ADENINE(37)-N6)-METHYLTRANSFERASE"/>
    <property type="match status" value="1"/>
</dbReference>
<dbReference type="NCBIfam" id="TIGR00104">
    <property type="entry name" value="tRNA_TsaA"/>
    <property type="match status" value="1"/>
</dbReference>
<gene>
    <name evidence="4" type="primary">tsaA</name>
    <name evidence="4" type="ORF">GC101_27030</name>
</gene>
<name>A0ABX1YQF5_9BACL</name>
<dbReference type="InterPro" id="IPR040372">
    <property type="entry name" value="YaeB-like"/>
</dbReference>
<comment type="similarity">
    <text evidence="2">Belongs to the tRNA methyltransferase O family.</text>
</comment>
<sequence length="149" mass="16523">MLTTEPYNVISVGVVSVSGSQHNLRLEIKPQYRPALKGLADFSHCQILWWIHEFAEDAFRRTTQIEPPYEAPVTGVFATRSPVRPNPIGLSVAGIVSVDVEQGIVEVTGLDAYPGTPVLDIKAYFPATDRVRHVRVPVWAASWGEWALE</sequence>
<dbReference type="Gene3D" id="2.40.30.70">
    <property type="entry name" value="YaeB-like"/>
    <property type="match status" value="1"/>
</dbReference>
<organism evidence="4 5">
    <name type="scientific">Paenibacillus phytohabitans</name>
    <dbReference type="NCBI Taxonomy" id="2654978"/>
    <lineage>
        <taxon>Bacteria</taxon>
        <taxon>Bacillati</taxon>
        <taxon>Bacillota</taxon>
        <taxon>Bacilli</taxon>
        <taxon>Bacillales</taxon>
        <taxon>Paenibacillaceae</taxon>
        <taxon>Paenibacillus</taxon>
    </lineage>
</organism>